<comment type="caution">
    <text evidence="1">The sequence shown here is derived from an EMBL/GenBank/DDBJ whole genome shotgun (WGS) entry which is preliminary data.</text>
</comment>
<sequence length="117" mass="13476">MKGQETAPPPTGSPSPISNWWQHYYLQSAQPMLRLQLIWIESMTQAMQLEADLFHAITQSNITLVQCLTQNRRRCTHAELNEHYQALAKTLADAHADRIAGVTQLSNDFRRCLWEEI</sequence>
<dbReference type="RefSeq" id="WP_399846356.1">
    <property type="nucleotide sequence ID" value="NZ_JBITWC010000040.1"/>
</dbReference>
<evidence type="ECO:0000313" key="1">
    <source>
        <dbReference type="EMBL" id="MFI8751811.1"/>
    </source>
</evidence>
<keyword evidence="2" id="KW-1185">Reference proteome</keyword>
<protein>
    <submittedName>
        <fullName evidence="1">Uncharacterized protein</fullName>
    </submittedName>
</protein>
<organism evidence="1 2">
    <name type="scientific">Vreelandella lionensis</name>
    <dbReference type="NCBI Taxonomy" id="1144478"/>
    <lineage>
        <taxon>Bacteria</taxon>
        <taxon>Pseudomonadati</taxon>
        <taxon>Pseudomonadota</taxon>
        <taxon>Gammaproteobacteria</taxon>
        <taxon>Oceanospirillales</taxon>
        <taxon>Halomonadaceae</taxon>
        <taxon>Vreelandella</taxon>
    </lineage>
</organism>
<gene>
    <name evidence="1" type="ORF">ACIGG6_17655</name>
</gene>
<dbReference type="EMBL" id="JBITWC010000040">
    <property type="protein sequence ID" value="MFI8751811.1"/>
    <property type="molecule type" value="Genomic_DNA"/>
</dbReference>
<name>A0ABW8C019_9GAMM</name>
<reference evidence="1 2" key="1">
    <citation type="submission" date="2024-10" db="EMBL/GenBank/DDBJ databases">
        <title>The Natural Products Discovery Center: Release of the First 8490 Sequenced Strains for Exploring Actinobacteria Biosynthetic Diversity.</title>
        <authorList>
            <person name="Kalkreuter E."/>
            <person name="Kautsar S.A."/>
            <person name="Yang D."/>
            <person name="Bader C.D."/>
            <person name="Teijaro C.N."/>
            <person name="Fluegel L."/>
            <person name="Davis C.M."/>
            <person name="Simpson J.R."/>
            <person name="Lauterbach L."/>
            <person name="Steele A.D."/>
            <person name="Gui C."/>
            <person name="Meng S."/>
            <person name="Li G."/>
            <person name="Viehrig K."/>
            <person name="Ye F."/>
            <person name="Su P."/>
            <person name="Kiefer A.F."/>
            <person name="Nichols A."/>
            <person name="Cepeda A.J."/>
            <person name="Yan W."/>
            <person name="Fan B."/>
            <person name="Jiang Y."/>
            <person name="Adhikari A."/>
            <person name="Zheng C.-J."/>
            <person name="Schuster L."/>
            <person name="Cowan T.M."/>
            <person name="Smanski M.J."/>
            <person name="Chevrette M.G."/>
            <person name="De Carvalho L.P.S."/>
            <person name="Shen B."/>
        </authorList>
    </citation>
    <scope>NUCLEOTIDE SEQUENCE [LARGE SCALE GENOMIC DNA]</scope>
    <source>
        <strain evidence="1 2">NPDC077409</strain>
    </source>
</reference>
<evidence type="ECO:0000313" key="2">
    <source>
        <dbReference type="Proteomes" id="UP001614338"/>
    </source>
</evidence>
<proteinExistence type="predicted"/>
<accession>A0ABW8C019</accession>
<dbReference type="Proteomes" id="UP001614338">
    <property type="component" value="Unassembled WGS sequence"/>
</dbReference>